<name>A0ABU5QG55_9BACT</name>
<proteinExistence type="predicted"/>
<comment type="caution">
    <text evidence="2">The sequence shown here is derived from an EMBL/GenBank/DDBJ whole genome shotgun (WGS) entry which is preliminary data.</text>
</comment>
<dbReference type="EMBL" id="JAYFUM010000033">
    <property type="protein sequence ID" value="MEA5141850.1"/>
    <property type="molecule type" value="Genomic_DNA"/>
</dbReference>
<dbReference type="RefSeq" id="WP_323299003.1">
    <property type="nucleotide sequence ID" value="NZ_JAYFUM010000033.1"/>
</dbReference>
<protein>
    <submittedName>
        <fullName evidence="2">DUF4261 domain-containing protein</fullName>
    </submittedName>
</protein>
<keyword evidence="3" id="KW-1185">Reference proteome</keyword>
<sequence>MGLFDFFKKKEKPEETKRNDVILAMPMFNNGEIVDFEKVTAYLKSNWNTAISDINEDGRAITFSIQGETAAIATMPVQIPFDDIKGTAQYAYNWTSAEKDLENHNSHAFVTIVSSNNSEVERFKILTKILSSIIATSNCLGIYQGSQSLLIPRKQYLSSAEELKSNQIPVDLWIYIGLRKGKDGNSAYTYGLTAFGKLEMEIINSKLALEELHSFLNNICAYVIESDVTFRSGETLGYTAEQKIRISKSSGQFVEGQTLKLEM</sequence>
<feature type="domain" description="DUF4261" evidence="1">
    <location>
        <begin position="188"/>
        <end position="262"/>
    </location>
</feature>
<organism evidence="2 3">
    <name type="scientific">Arcicella rigui</name>
    <dbReference type="NCBI Taxonomy" id="797020"/>
    <lineage>
        <taxon>Bacteria</taxon>
        <taxon>Pseudomonadati</taxon>
        <taxon>Bacteroidota</taxon>
        <taxon>Cytophagia</taxon>
        <taxon>Cytophagales</taxon>
        <taxon>Flectobacillaceae</taxon>
        <taxon>Arcicella</taxon>
    </lineage>
</organism>
<dbReference type="Proteomes" id="UP001302949">
    <property type="component" value="Unassembled WGS sequence"/>
</dbReference>
<reference evidence="2 3" key="1">
    <citation type="submission" date="2023-12" db="EMBL/GenBank/DDBJ databases">
        <title>Novel species of the genus Arcicella isolated from rivers.</title>
        <authorList>
            <person name="Lu H."/>
        </authorList>
    </citation>
    <scope>NUCLEOTIDE SEQUENCE [LARGE SCALE GENOMIC DNA]</scope>
    <source>
        <strain evidence="2 3">KCTC 23307</strain>
    </source>
</reference>
<evidence type="ECO:0000313" key="3">
    <source>
        <dbReference type="Proteomes" id="UP001302949"/>
    </source>
</evidence>
<accession>A0ABU5QG55</accession>
<gene>
    <name evidence="2" type="ORF">VB248_22025</name>
</gene>
<dbReference type="InterPro" id="IPR025357">
    <property type="entry name" value="DUF4261"/>
</dbReference>
<evidence type="ECO:0000313" key="2">
    <source>
        <dbReference type="EMBL" id="MEA5141850.1"/>
    </source>
</evidence>
<dbReference type="Pfam" id="PF14080">
    <property type="entry name" value="DUF4261"/>
    <property type="match status" value="1"/>
</dbReference>
<evidence type="ECO:0000259" key="1">
    <source>
        <dbReference type="Pfam" id="PF14080"/>
    </source>
</evidence>